<organism evidence="1 2">
    <name type="scientific">Nocardia brasiliensis (strain ATCC 700358 / HUJEG-1)</name>
    <dbReference type="NCBI Taxonomy" id="1133849"/>
    <lineage>
        <taxon>Bacteria</taxon>
        <taxon>Bacillati</taxon>
        <taxon>Actinomycetota</taxon>
        <taxon>Actinomycetes</taxon>
        <taxon>Mycobacteriales</taxon>
        <taxon>Nocardiaceae</taxon>
        <taxon>Nocardia</taxon>
    </lineage>
</organism>
<dbReference type="KEGG" id="nbr:O3I_028275"/>
<dbReference type="HOGENOM" id="CLU_1873270_0_0_11"/>
<evidence type="ECO:0000313" key="1">
    <source>
        <dbReference type="EMBL" id="AFU03604.1"/>
    </source>
</evidence>
<accession>K0F267</accession>
<evidence type="ECO:0000313" key="2">
    <source>
        <dbReference type="Proteomes" id="UP000006304"/>
    </source>
</evidence>
<sequence length="136" mass="14277">MLVDEGAGMSAAGRKLSVVPFAVATALTGMLLAAAAVAEAGTVEPGKVFKPAVRLCVHQIRDAGWGTDLFVRCVQNEIDQRIEDGTENRRFKQDADRARACVDAVGAGGVAEASERDVADKLVQCLFDADAESVAE</sequence>
<protein>
    <submittedName>
        <fullName evidence="1">Uncharacterized protein</fullName>
    </submittedName>
</protein>
<dbReference type="Proteomes" id="UP000006304">
    <property type="component" value="Chromosome"/>
</dbReference>
<dbReference type="EMBL" id="CP003876">
    <property type="protein sequence ID" value="AFU03604.1"/>
    <property type="molecule type" value="Genomic_DNA"/>
</dbReference>
<keyword evidence="2" id="KW-1185">Reference proteome</keyword>
<dbReference type="AlphaFoldDB" id="K0F267"/>
<name>K0F267_NOCB7</name>
<gene>
    <name evidence="1" type="ORF">O3I_028275</name>
</gene>
<proteinExistence type="predicted"/>
<reference evidence="1 2" key="1">
    <citation type="journal article" date="2012" name="J. Bacteriol.">
        <title>Complete genome sequence of Nocardia brasiliensis HUJEG-1.</title>
        <authorList>
            <person name="Vera-Cabrera L."/>
            <person name="Ortiz-Lopez R."/>
            <person name="Elizondo-Gonzalez R."/>
            <person name="Perez-Maya A.A."/>
            <person name="Ocampo-Candiani J."/>
        </authorList>
    </citation>
    <scope>NUCLEOTIDE SEQUENCE [LARGE SCALE GENOMIC DNA]</scope>
    <source>
        <strain evidence="2">ATCC 700358</strain>
    </source>
</reference>